<dbReference type="PROSITE" id="PS51257">
    <property type="entry name" value="PROKAR_LIPOPROTEIN"/>
    <property type="match status" value="1"/>
</dbReference>
<name>A0ABD5RJG8_9EURY</name>
<dbReference type="EMBL" id="JBHSQH010000001">
    <property type="protein sequence ID" value="MFC5970560.1"/>
    <property type="molecule type" value="Genomic_DNA"/>
</dbReference>
<evidence type="ECO:0000313" key="2">
    <source>
        <dbReference type="EMBL" id="MFC5970560.1"/>
    </source>
</evidence>
<keyword evidence="3" id="KW-1185">Reference proteome</keyword>
<comment type="caution">
    <text evidence="2">The sequence shown here is derived from an EMBL/GenBank/DDBJ whole genome shotgun (WGS) entry which is preliminary data.</text>
</comment>
<feature type="region of interest" description="Disordered" evidence="1">
    <location>
        <begin position="52"/>
        <end position="72"/>
    </location>
</feature>
<organism evidence="2 3">
    <name type="scientific">Halomarina salina</name>
    <dbReference type="NCBI Taxonomy" id="1872699"/>
    <lineage>
        <taxon>Archaea</taxon>
        <taxon>Methanobacteriati</taxon>
        <taxon>Methanobacteriota</taxon>
        <taxon>Stenosarchaea group</taxon>
        <taxon>Halobacteria</taxon>
        <taxon>Halobacteriales</taxon>
        <taxon>Natronomonadaceae</taxon>
        <taxon>Halomarina</taxon>
    </lineage>
</organism>
<dbReference type="InterPro" id="IPR006311">
    <property type="entry name" value="TAT_signal"/>
</dbReference>
<accession>A0ABD5RJG8</accession>
<dbReference type="Proteomes" id="UP001596099">
    <property type="component" value="Unassembled WGS sequence"/>
</dbReference>
<dbReference type="AlphaFoldDB" id="A0ABD5RJG8"/>
<protein>
    <recommendedName>
        <fullName evidence="4">DUF4352 domain-containing protein</fullName>
    </recommendedName>
</protein>
<dbReference type="PROSITE" id="PS51318">
    <property type="entry name" value="TAT"/>
    <property type="match status" value="1"/>
</dbReference>
<sequence length="163" mass="17720">MAQRRQFLRATVAGSAAILAGCSGASESDNQDDAGGGGGSNANVVLEYSLTSGKSPDAVPSDISKSRENGGRREEGYKWIVVSFDVTQGTLDMEDVWFRSRVETSERFFDLDHGTADLTDGVQSRGEIKQGASGIALYQVPQDVNRLSWNLDEMRQNVDAQRR</sequence>
<evidence type="ECO:0000313" key="3">
    <source>
        <dbReference type="Proteomes" id="UP001596099"/>
    </source>
</evidence>
<dbReference type="RefSeq" id="WP_247419989.1">
    <property type="nucleotide sequence ID" value="NZ_JALLGW010000002.1"/>
</dbReference>
<gene>
    <name evidence="2" type="ORF">ACFPYI_04375</name>
</gene>
<proteinExistence type="predicted"/>
<evidence type="ECO:0008006" key="4">
    <source>
        <dbReference type="Google" id="ProtNLM"/>
    </source>
</evidence>
<evidence type="ECO:0000256" key="1">
    <source>
        <dbReference type="SAM" id="MobiDB-lite"/>
    </source>
</evidence>
<reference evidence="2 3" key="1">
    <citation type="journal article" date="2019" name="Int. J. Syst. Evol. Microbiol.">
        <title>The Global Catalogue of Microorganisms (GCM) 10K type strain sequencing project: providing services to taxonomists for standard genome sequencing and annotation.</title>
        <authorList>
            <consortium name="The Broad Institute Genomics Platform"/>
            <consortium name="The Broad Institute Genome Sequencing Center for Infectious Disease"/>
            <person name="Wu L."/>
            <person name="Ma J."/>
        </authorList>
    </citation>
    <scope>NUCLEOTIDE SEQUENCE [LARGE SCALE GENOMIC DNA]</scope>
    <source>
        <strain evidence="2 3">CGMCC 1.12543</strain>
    </source>
</reference>